<name>A0A8X6GLV6_TRICU</name>
<reference evidence="1" key="1">
    <citation type="submission" date="2020-07" db="EMBL/GenBank/DDBJ databases">
        <title>Multicomponent nature underlies the extraordinary mechanical properties of spider dragline silk.</title>
        <authorList>
            <person name="Kono N."/>
            <person name="Nakamura H."/>
            <person name="Mori M."/>
            <person name="Yoshida Y."/>
            <person name="Ohtoshi R."/>
            <person name="Malay A.D."/>
            <person name="Moran D.A.P."/>
            <person name="Tomita M."/>
            <person name="Numata K."/>
            <person name="Arakawa K."/>
        </authorList>
    </citation>
    <scope>NUCLEOTIDE SEQUENCE</scope>
</reference>
<protein>
    <submittedName>
        <fullName evidence="1">Uncharacterized protein</fullName>
    </submittedName>
</protein>
<keyword evidence="2" id="KW-1185">Reference proteome</keyword>
<evidence type="ECO:0000313" key="1">
    <source>
        <dbReference type="EMBL" id="GFR05744.1"/>
    </source>
</evidence>
<dbReference type="AlphaFoldDB" id="A0A8X6GLV6"/>
<accession>A0A8X6GLV6</accession>
<comment type="caution">
    <text evidence="1">The sequence shown here is derived from an EMBL/GenBank/DDBJ whole genome shotgun (WGS) entry which is preliminary data.</text>
</comment>
<proteinExistence type="predicted"/>
<dbReference type="OrthoDB" id="6433738at2759"/>
<evidence type="ECO:0000313" key="2">
    <source>
        <dbReference type="Proteomes" id="UP000887116"/>
    </source>
</evidence>
<dbReference type="Proteomes" id="UP000887116">
    <property type="component" value="Unassembled WGS sequence"/>
</dbReference>
<gene>
    <name evidence="1" type="ORF">TNCT_134941</name>
</gene>
<sequence length="119" mass="13383">MMGAPTRLEQRMAVNLEHLVRYHEDGNDFLFRIVTGDESGVSPLYFRNEGCIYGVETSVITCVCVRKKFKATPFAEKSVFEELFDTRLWVHIRMGGAAPSLNMPLGLSDIQGKAQKISN</sequence>
<dbReference type="EMBL" id="BMAO01025884">
    <property type="protein sequence ID" value="GFR05744.1"/>
    <property type="molecule type" value="Genomic_DNA"/>
</dbReference>
<organism evidence="1 2">
    <name type="scientific">Trichonephila clavata</name>
    <name type="common">Joro spider</name>
    <name type="synonym">Nephila clavata</name>
    <dbReference type="NCBI Taxonomy" id="2740835"/>
    <lineage>
        <taxon>Eukaryota</taxon>
        <taxon>Metazoa</taxon>
        <taxon>Ecdysozoa</taxon>
        <taxon>Arthropoda</taxon>
        <taxon>Chelicerata</taxon>
        <taxon>Arachnida</taxon>
        <taxon>Araneae</taxon>
        <taxon>Araneomorphae</taxon>
        <taxon>Entelegynae</taxon>
        <taxon>Araneoidea</taxon>
        <taxon>Nephilidae</taxon>
        <taxon>Trichonephila</taxon>
    </lineage>
</organism>